<dbReference type="PANTHER" id="PTHR37494">
    <property type="entry name" value="HEMAGGLUTININ"/>
    <property type="match status" value="1"/>
</dbReference>
<dbReference type="GO" id="GO:0005509">
    <property type="term" value="F:calcium ion binding"/>
    <property type="evidence" value="ECO:0007669"/>
    <property type="project" value="InterPro"/>
</dbReference>
<dbReference type="EMBL" id="LAZR01045538">
    <property type="protein sequence ID" value="KKK98639.1"/>
    <property type="molecule type" value="Genomic_DNA"/>
</dbReference>
<proteinExistence type="predicted"/>
<dbReference type="AlphaFoldDB" id="A0A0F9C8A5"/>
<name>A0A0F9C8A5_9ZZZZ</name>
<feature type="non-terminal residue" evidence="1">
    <location>
        <position position="1"/>
    </location>
</feature>
<accession>A0A0F9C8A5</accession>
<dbReference type="GO" id="GO:0016020">
    <property type="term" value="C:membrane"/>
    <property type="evidence" value="ECO:0007669"/>
    <property type="project" value="InterPro"/>
</dbReference>
<reference evidence="1" key="1">
    <citation type="journal article" date="2015" name="Nature">
        <title>Complex archaea that bridge the gap between prokaryotes and eukaryotes.</title>
        <authorList>
            <person name="Spang A."/>
            <person name="Saw J.H."/>
            <person name="Jorgensen S.L."/>
            <person name="Zaremba-Niedzwiedzka K."/>
            <person name="Martijn J."/>
            <person name="Lind A.E."/>
            <person name="van Eijk R."/>
            <person name="Schleper C."/>
            <person name="Guy L."/>
            <person name="Ettema T.J."/>
        </authorList>
    </citation>
    <scope>NUCLEOTIDE SEQUENCE</scope>
</reference>
<feature type="non-terminal residue" evidence="1">
    <location>
        <position position="453"/>
    </location>
</feature>
<evidence type="ECO:0000313" key="1">
    <source>
        <dbReference type="EMBL" id="KKK98639.1"/>
    </source>
</evidence>
<dbReference type="PANTHER" id="PTHR37494:SF1">
    <property type="entry name" value="STAPHYLOCOCCUS AUREUS SURFACE PROTEIN A"/>
    <property type="match status" value="1"/>
</dbReference>
<dbReference type="Gene3D" id="2.60.40.10">
    <property type="entry name" value="Immunoglobulins"/>
    <property type="match status" value="5"/>
</dbReference>
<dbReference type="SUPFAM" id="SSF49313">
    <property type="entry name" value="Cadherin-like"/>
    <property type="match status" value="4"/>
</dbReference>
<comment type="caution">
    <text evidence="1">The sequence shown here is derived from an EMBL/GenBank/DDBJ whole genome shotgun (WGS) entry which is preliminary data.</text>
</comment>
<dbReference type="InterPro" id="IPR013783">
    <property type="entry name" value="Ig-like_fold"/>
</dbReference>
<dbReference type="InterPro" id="IPR015919">
    <property type="entry name" value="Cadherin-like_sf"/>
</dbReference>
<dbReference type="Pfam" id="PF05345">
    <property type="entry name" value="He_PIG"/>
    <property type="match status" value="5"/>
</dbReference>
<organism evidence="1">
    <name type="scientific">marine sediment metagenome</name>
    <dbReference type="NCBI Taxonomy" id="412755"/>
    <lineage>
        <taxon>unclassified sequences</taxon>
        <taxon>metagenomes</taxon>
        <taxon>ecological metagenomes</taxon>
    </lineage>
</organism>
<sequence>GDKGNYKITAFVNDTTGLEVNKELSFTVYNISIDAASLSDGAKGIAYADQLVANGGDLIYTWSIEAGVLPSGLNLDAASGYISGTPSIEGTSTFRVKVEDASGAIATQVKSITISDLSITTESPITPASEGVYYAEFLEVEGGTSPYSWWYTGNLPATMTFNSNGLINGTPPALSEGNYKFTAFVNDITGLEVNKDLSFTVYNISIDIADLSDGAKGIAYADQLVANGGDLIYTWSIEAGVLPSGLNLDAASGYISGTPTIEGTSTFRVKVEDASGAVATQVKSITISDLSITTESPLAPASEGVYYSEFLAVEGGSSPYSWWYTGSLPATMAFASNGLINGSPAIGDKGNYKITAFVNDTTGLEVNKELSFTVYDISITTGSLSAGVIGLAYSQGLLALGGDLIYSWSIDAGVLPAGLSLDAASGYISGTPTTQGKTTFRIKVEDSSGAIAT</sequence>
<protein>
    <submittedName>
        <fullName evidence="1">Uncharacterized protein</fullName>
    </submittedName>
</protein>
<gene>
    <name evidence="1" type="ORF">LCGC14_2640740</name>
</gene>